<reference evidence="6 7" key="1">
    <citation type="submission" date="2017-06" db="EMBL/GenBank/DDBJ databases">
        <authorList>
            <person name="Kim H.J."/>
            <person name="Triplett B.A."/>
        </authorList>
    </citation>
    <scope>NUCLEOTIDE SEQUENCE [LARGE SCALE GENOMIC DNA]</scope>
    <source>
        <strain evidence="6 7">B29T1</strain>
    </source>
</reference>
<dbReference type="InterPro" id="IPR036188">
    <property type="entry name" value="FAD/NAD-bd_sf"/>
</dbReference>
<evidence type="ECO:0000313" key="7">
    <source>
        <dbReference type="Proteomes" id="UP000197065"/>
    </source>
</evidence>
<comment type="cofactor">
    <cofactor evidence="1">
        <name>FAD</name>
        <dbReference type="ChEBI" id="CHEBI:57692"/>
    </cofactor>
</comment>
<comment type="similarity">
    <text evidence="2">Belongs to the DadA oxidoreductase family.</text>
</comment>
<accession>A0A212PY10</accession>
<keyword evidence="4" id="KW-0560">Oxidoreductase</keyword>
<evidence type="ECO:0000256" key="2">
    <source>
        <dbReference type="ARBA" id="ARBA00009410"/>
    </source>
</evidence>
<dbReference type="InterPro" id="IPR006076">
    <property type="entry name" value="FAD-dep_OxRdtase"/>
</dbReference>
<dbReference type="SUPFAM" id="SSF51905">
    <property type="entry name" value="FAD/NAD(P)-binding domain"/>
    <property type="match status" value="1"/>
</dbReference>
<evidence type="ECO:0000256" key="3">
    <source>
        <dbReference type="ARBA" id="ARBA00022630"/>
    </source>
</evidence>
<evidence type="ECO:0000256" key="1">
    <source>
        <dbReference type="ARBA" id="ARBA00001974"/>
    </source>
</evidence>
<gene>
    <name evidence="6" type="ORF">SAMN07250955_101136</name>
</gene>
<dbReference type="NCBIfam" id="TIGR03364">
    <property type="entry name" value="HpnW_proposed"/>
    <property type="match status" value="1"/>
</dbReference>
<dbReference type="EMBL" id="FYEH01000001">
    <property type="protein sequence ID" value="SNB51847.1"/>
    <property type="molecule type" value="Genomic_DNA"/>
</dbReference>
<keyword evidence="3" id="KW-0285">Flavoprotein</keyword>
<dbReference type="AlphaFoldDB" id="A0A212PY10"/>
<name>A0A212PY10_9PROT</name>
<dbReference type="GO" id="GO:0005737">
    <property type="term" value="C:cytoplasm"/>
    <property type="evidence" value="ECO:0007669"/>
    <property type="project" value="TreeGrafter"/>
</dbReference>
<feature type="domain" description="FAD dependent oxidoreductase" evidence="5">
    <location>
        <begin position="15"/>
        <end position="377"/>
    </location>
</feature>
<dbReference type="InterPro" id="IPR017741">
    <property type="entry name" value="FAD-dependent_OxRdtase_HpnW"/>
</dbReference>
<evidence type="ECO:0000313" key="6">
    <source>
        <dbReference type="EMBL" id="SNB51847.1"/>
    </source>
</evidence>
<proteinExistence type="inferred from homology"/>
<dbReference type="Gene3D" id="3.50.50.60">
    <property type="entry name" value="FAD/NAD(P)-binding domain"/>
    <property type="match status" value="1"/>
</dbReference>
<dbReference type="Pfam" id="PF01266">
    <property type="entry name" value="DAO"/>
    <property type="match status" value="1"/>
</dbReference>
<protein>
    <submittedName>
        <fullName evidence="6">FAD dependent oxidoreductase TIGR03364</fullName>
    </submittedName>
</protein>
<dbReference type="Proteomes" id="UP000197065">
    <property type="component" value="Unassembled WGS sequence"/>
</dbReference>
<dbReference type="PANTHER" id="PTHR13847:SF286">
    <property type="entry name" value="D-AMINO ACID DEHYDROGENASE"/>
    <property type="match status" value="1"/>
</dbReference>
<organism evidence="6 7">
    <name type="scientific">Arboricoccus pini</name>
    <dbReference type="NCBI Taxonomy" id="1963835"/>
    <lineage>
        <taxon>Bacteria</taxon>
        <taxon>Pseudomonadati</taxon>
        <taxon>Pseudomonadota</taxon>
        <taxon>Alphaproteobacteria</taxon>
        <taxon>Geminicoccales</taxon>
        <taxon>Geminicoccaceae</taxon>
        <taxon>Arboricoccus</taxon>
    </lineage>
</organism>
<dbReference type="PANTHER" id="PTHR13847">
    <property type="entry name" value="SARCOSINE DEHYDROGENASE-RELATED"/>
    <property type="match status" value="1"/>
</dbReference>
<evidence type="ECO:0000256" key="4">
    <source>
        <dbReference type="ARBA" id="ARBA00023002"/>
    </source>
</evidence>
<keyword evidence="7" id="KW-1185">Reference proteome</keyword>
<evidence type="ECO:0000259" key="5">
    <source>
        <dbReference type="Pfam" id="PF01266"/>
    </source>
</evidence>
<dbReference type="Gene3D" id="3.30.9.10">
    <property type="entry name" value="D-Amino Acid Oxidase, subunit A, domain 2"/>
    <property type="match status" value="1"/>
</dbReference>
<dbReference type="GO" id="GO:0016491">
    <property type="term" value="F:oxidoreductase activity"/>
    <property type="evidence" value="ECO:0007669"/>
    <property type="project" value="UniProtKB-KW"/>
</dbReference>
<sequence>MRIAEGRDRPMKSYDVAIVGAGILGLAHAYAAARRGQRVVVLERDAQANGASIRNFGFVTVTGQEAGDCWEMARRARRVWGELCAQARIPILQEGLVVAARLEESLPVLDAFLAGPMGEGCRRIGHAEAAAMIPALRPEAVRAALFSPHEVRVESREAIPRLAAFLAERLGVDFKWRTAVQAVETGRLWTSAGEIAAARIVVCPGDDFSSLFADRLQAYNLTRCKLHMLRLEPQRPVRFQTALMSDQGLGRYLGYADLPEATPLKARLDREFAALRANGVHLIVTQSADGSLVVGDSHHYAPTPDPFAPEAVDRLILDEFEAVLDLEGWSVRERWVGTYASAKDSWRLTDRPMDGVRIVIVTAGCGASTAFGIGEETIAALLD</sequence>